<comment type="subcellular location">
    <subcellularLocation>
        <location evidence="1">Membrane</location>
        <topology evidence="1">Single-pass type IV membrane protein</topology>
    </subcellularLocation>
</comment>
<evidence type="ECO:0000313" key="11">
    <source>
        <dbReference type="EMBL" id="GAO52467.1"/>
    </source>
</evidence>
<keyword evidence="6" id="KW-0175">Coiled coil</keyword>
<reference evidence="11 12" key="2">
    <citation type="journal article" date="2014" name="J. Gen. Appl. Microbiol.">
        <title>The early diverging ascomycetous budding yeast Saitoella complicata has three histone deacetylases belonging to the Clr6, Hos2, and Rpd3 lineages.</title>
        <authorList>
            <person name="Nishida H."/>
            <person name="Matsumoto T."/>
            <person name="Kondo S."/>
            <person name="Hamamoto M."/>
            <person name="Yoshikawa H."/>
        </authorList>
    </citation>
    <scope>NUCLEOTIDE SEQUENCE [LARGE SCALE GENOMIC DNA]</scope>
    <source>
        <strain evidence="11 12">NRRL Y-17804</strain>
    </source>
</reference>
<dbReference type="SMART" id="SM00397">
    <property type="entry name" value="t_SNARE"/>
    <property type="match status" value="1"/>
</dbReference>
<evidence type="ECO:0000256" key="5">
    <source>
        <dbReference type="ARBA" id="ARBA00022989"/>
    </source>
</evidence>
<evidence type="ECO:0000256" key="9">
    <source>
        <dbReference type="SAM" id="Phobius"/>
    </source>
</evidence>
<sequence>MDRTAEFRSCVASIKNRSTNKSRPFEARRLLASSPPPSTTDVLSGGHNPKTEFARQAAQIGRDINNMVGKLERLAALAKRKTLFDDRPIEISELTYIIKQDIAALNTSIRSLQSLTKSQRSGKQQQEHSQNVVVLLQSRLASASMSFKDVLEVRTKNMRESRQRTEQFMAATTSRPESAASFQTAPYAGTHPHSTPAPPEGRHQPPPQKQDFLALDLGDAENSIGMGMGGQQHQQLALADPTTTYLDSRASAIETIESTIHELGSIFSQLAQMVSEQREQITRIDQDTEDIVSNVGGAQRELMKYYRRVSSNRMLMLKGFGVLIIFFLLWVLVS</sequence>
<keyword evidence="4 9" id="KW-0812">Transmembrane</keyword>
<feature type="region of interest" description="Disordered" evidence="8">
    <location>
        <begin position="158"/>
        <end position="210"/>
    </location>
</feature>
<reference evidence="11 12" key="1">
    <citation type="journal article" date="2011" name="J. Gen. Appl. Microbiol.">
        <title>Draft genome sequencing of the enigmatic yeast Saitoella complicata.</title>
        <authorList>
            <person name="Nishida H."/>
            <person name="Hamamoto M."/>
            <person name="Sugiyama J."/>
        </authorList>
    </citation>
    <scope>NUCLEOTIDE SEQUENCE [LARGE SCALE GENOMIC DNA]</scope>
    <source>
        <strain evidence="11 12">NRRL Y-17804</strain>
    </source>
</reference>
<keyword evidence="12" id="KW-1185">Reference proteome</keyword>
<name>A0A0E9NRH6_SAICN</name>
<evidence type="ECO:0000256" key="7">
    <source>
        <dbReference type="ARBA" id="ARBA00023136"/>
    </source>
</evidence>
<dbReference type="EMBL" id="BACD03000070">
    <property type="protein sequence ID" value="GAO52467.1"/>
    <property type="molecule type" value="Genomic_DNA"/>
</dbReference>
<dbReference type="Pfam" id="PF05739">
    <property type="entry name" value="SNARE"/>
    <property type="match status" value="1"/>
</dbReference>
<evidence type="ECO:0000256" key="8">
    <source>
        <dbReference type="SAM" id="MobiDB-lite"/>
    </source>
</evidence>
<dbReference type="SUPFAM" id="SSF47661">
    <property type="entry name" value="t-snare proteins"/>
    <property type="match status" value="1"/>
</dbReference>
<evidence type="ECO:0000256" key="2">
    <source>
        <dbReference type="ARBA" id="ARBA00009063"/>
    </source>
</evidence>
<evidence type="ECO:0000256" key="6">
    <source>
        <dbReference type="ARBA" id="ARBA00023054"/>
    </source>
</evidence>
<dbReference type="GO" id="GO:0006906">
    <property type="term" value="P:vesicle fusion"/>
    <property type="evidence" value="ECO:0007669"/>
    <property type="project" value="TreeGrafter"/>
</dbReference>
<keyword evidence="3" id="KW-0813">Transport</keyword>
<dbReference type="Gene3D" id="1.20.58.70">
    <property type="match status" value="1"/>
</dbReference>
<protein>
    <recommendedName>
        <fullName evidence="10">t-SNARE coiled-coil homology domain-containing protein</fullName>
    </recommendedName>
</protein>
<dbReference type="PANTHER" id="PTHR19957">
    <property type="entry name" value="SYNTAXIN"/>
    <property type="match status" value="1"/>
</dbReference>
<dbReference type="GO" id="GO:0005484">
    <property type="term" value="F:SNAP receptor activity"/>
    <property type="evidence" value="ECO:0007669"/>
    <property type="project" value="TreeGrafter"/>
</dbReference>
<keyword evidence="7 9" id="KW-0472">Membrane</keyword>
<dbReference type="OMA" id="EHNHNVV"/>
<comment type="similarity">
    <text evidence="2">Belongs to the syntaxin family.</text>
</comment>
<evidence type="ECO:0000313" key="12">
    <source>
        <dbReference type="Proteomes" id="UP000033140"/>
    </source>
</evidence>
<evidence type="ECO:0000256" key="1">
    <source>
        <dbReference type="ARBA" id="ARBA00004211"/>
    </source>
</evidence>
<keyword evidence="5 9" id="KW-1133">Transmembrane helix</keyword>
<feature type="transmembrane region" description="Helical" evidence="9">
    <location>
        <begin position="315"/>
        <end position="333"/>
    </location>
</feature>
<comment type="caution">
    <text evidence="11">The sequence shown here is derived from an EMBL/GenBank/DDBJ whole genome shotgun (WGS) entry which is preliminary data.</text>
</comment>
<evidence type="ECO:0000256" key="4">
    <source>
        <dbReference type="ARBA" id="ARBA00022692"/>
    </source>
</evidence>
<gene>
    <name evidence="11" type="ORF">G7K_6542-t1</name>
</gene>
<dbReference type="GO" id="GO:0006886">
    <property type="term" value="P:intracellular protein transport"/>
    <property type="evidence" value="ECO:0007669"/>
    <property type="project" value="TreeGrafter"/>
</dbReference>
<dbReference type="OrthoDB" id="421009at2759"/>
<dbReference type="PROSITE" id="PS50192">
    <property type="entry name" value="T_SNARE"/>
    <property type="match status" value="1"/>
</dbReference>
<dbReference type="InterPro" id="IPR045242">
    <property type="entry name" value="Syntaxin"/>
</dbReference>
<dbReference type="GO" id="GO:0000139">
    <property type="term" value="C:Golgi membrane"/>
    <property type="evidence" value="ECO:0007669"/>
    <property type="project" value="TreeGrafter"/>
</dbReference>
<dbReference type="GO" id="GO:0048278">
    <property type="term" value="P:vesicle docking"/>
    <property type="evidence" value="ECO:0007669"/>
    <property type="project" value="TreeGrafter"/>
</dbReference>
<dbReference type="STRING" id="698492.A0A0E9NRH6"/>
<proteinExistence type="inferred from homology"/>
<organism evidence="11 12">
    <name type="scientific">Saitoella complicata (strain BCRC 22490 / CBS 7301 / JCM 7358 / NBRC 10748 / NRRL Y-17804)</name>
    <dbReference type="NCBI Taxonomy" id="698492"/>
    <lineage>
        <taxon>Eukaryota</taxon>
        <taxon>Fungi</taxon>
        <taxon>Dikarya</taxon>
        <taxon>Ascomycota</taxon>
        <taxon>Taphrinomycotina</taxon>
        <taxon>Taphrinomycotina incertae sedis</taxon>
        <taxon>Saitoella</taxon>
    </lineage>
</organism>
<dbReference type="InterPro" id="IPR010989">
    <property type="entry name" value="SNARE"/>
</dbReference>
<dbReference type="Pfam" id="PF11416">
    <property type="entry name" value="Syntaxin-5_N"/>
    <property type="match status" value="1"/>
</dbReference>
<dbReference type="InterPro" id="IPR000727">
    <property type="entry name" value="T_SNARE_dom"/>
</dbReference>
<dbReference type="CDD" id="cd15844">
    <property type="entry name" value="SNARE_syntaxin5"/>
    <property type="match status" value="1"/>
</dbReference>
<evidence type="ECO:0000259" key="10">
    <source>
        <dbReference type="PROSITE" id="PS50192"/>
    </source>
</evidence>
<feature type="compositionally biased region" description="Pro residues" evidence="8">
    <location>
        <begin position="195"/>
        <end position="208"/>
    </location>
</feature>
<dbReference type="PANTHER" id="PTHR19957:SF3">
    <property type="entry name" value="SYNTAXIN-5"/>
    <property type="match status" value="1"/>
</dbReference>
<dbReference type="InterPro" id="IPR021538">
    <property type="entry name" value="Syntaxin-5_N"/>
</dbReference>
<dbReference type="GO" id="GO:0000149">
    <property type="term" value="F:SNARE binding"/>
    <property type="evidence" value="ECO:0007669"/>
    <property type="project" value="TreeGrafter"/>
</dbReference>
<dbReference type="GO" id="GO:0006888">
    <property type="term" value="P:endoplasmic reticulum to Golgi vesicle-mediated transport"/>
    <property type="evidence" value="ECO:0007669"/>
    <property type="project" value="TreeGrafter"/>
</dbReference>
<feature type="domain" description="T-SNARE coiled-coil homology" evidence="10">
    <location>
        <begin position="243"/>
        <end position="305"/>
    </location>
</feature>
<dbReference type="RefSeq" id="XP_019021723.1">
    <property type="nucleotide sequence ID" value="XM_019170334.1"/>
</dbReference>
<feature type="compositionally biased region" description="Polar residues" evidence="8">
    <location>
        <begin position="170"/>
        <end position="184"/>
    </location>
</feature>
<evidence type="ECO:0000256" key="3">
    <source>
        <dbReference type="ARBA" id="ARBA00022448"/>
    </source>
</evidence>
<reference evidence="11 12" key="3">
    <citation type="journal article" date="2015" name="Genome Announc.">
        <title>Draft Genome Sequence of the Archiascomycetous Yeast Saitoella complicata.</title>
        <authorList>
            <person name="Yamauchi K."/>
            <person name="Kondo S."/>
            <person name="Hamamoto M."/>
            <person name="Takahashi Y."/>
            <person name="Ogura Y."/>
            <person name="Hayashi T."/>
            <person name="Nishida H."/>
        </authorList>
    </citation>
    <scope>NUCLEOTIDE SEQUENCE [LARGE SCALE GENOMIC DNA]</scope>
    <source>
        <strain evidence="11 12">NRRL Y-17804</strain>
    </source>
</reference>
<accession>A0A0E9NRH6</accession>
<dbReference type="GO" id="GO:0031201">
    <property type="term" value="C:SNARE complex"/>
    <property type="evidence" value="ECO:0007669"/>
    <property type="project" value="TreeGrafter"/>
</dbReference>
<dbReference type="Proteomes" id="UP000033140">
    <property type="component" value="Unassembled WGS sequence"/>
</dbReference>
<dbReference type="AlphaFoldDB" id="A0A0E9NRH6"/>